<dbReference type="InterPro" id="IPR016035">
    <property type="entry name" value="Acyl_Trfase/lysoPLipase"/>
</dbReference>
<evidence type="ECO:0000256" key="3">
    <source>
        <dbReference type="ARBA" id="ARBA00023098"/>
    </source>
</evidence>
<dbReference type="PANTHER" id="PTHR14226:SF57">
    <property type="entry name" value="BLR7027 PROTEIN"/>
    <property type="match status" value="1"/>
</dbReference>
<evidence type="ECO:0000256" key="4">
    <source>
        <dbReference type="PROSITE-ProRule" id="PRU01161"/>
    </source>
</evidence>
<feature type="short sequence motif" description="GXSXG" evidence="4">
    <location>
        <begin position="46"/>
        <end position="50"/>
    </location>
</feature>
<name>B8IVS6_METNO</name>
<dbReference type="OrthoDB" id="9807112at2"/>
<feature type="short sequence motif" description="DGA/G" evidence="4">
    <location>
        <begin position="207"/>
        <end position="209"/>
    </location>
</feature>
<dbReference type="CDD" id="cd07209">
    <property type="entry name" value="Pat_hypo_Ecoli_Z1214_like"/>
    <property type="match status" value="1"/>
</dbReference>
<dbReference type="Pfam" id="PF01734">
    <property type="entry name" value="Patatin"/>
    <property type="match status" value="1"/>
</dbReference>
<dbReference type="PANTHER" id="PTHR14226">
    <property type="entry name" value="NEUROPATHY TARGET ESTERASE/SWISS CHEESE D.MELANOGASTER"/>
    <property type="match status" value="1"/>
</dbReference>
<reference evidence="7" key="1">
    <citation type="submission" date="2009-01" db="EMBL/GenBank/DDBJ databases">
        <title>Complete sequence of plasmid 1 of Methylobacterium nodulans ORS 2060.</title>
        <authorList>
            <consortium name="US DOE Joint Genome Institute"/>
            <person name="Lucas S."/>
            <person name="Copeland A."/>
            <person name="Lapidus A."/>
            <person name="Glavina del Rio T."/>
            <person name="Dalin E."/>
            <person name="Tice H."/>
            <person name="Bruce D."/>
            <person name="Goodwin L."/>
            <person name="Pitluck S."/>
            <person name="Sims D."/>
            <person name="Brettin T."/>
            <person name="Detter J.C."/>
            <person name="Han C."/>
            <person name="Larimer F."/>
            <person name="Land M."/>
            <person name="Hauser L."/>
            <person name="Kyrpides N."/>
            <person name="Ivanova N."/>
            <person name="Marx C.J."/>
            <person name="Richardson P."/>
        </authorList>
    </citation>
    <scope>NUCLEOTIDE SEQUENCE [LARGE SCALE GENOMIC DNA]</scope>
    <source>
        <strain evidence="7">LMG 21967 / CNCM I-2342 / ORS 2060</strain>
        <plasmid evidence="7">Plasmid pMNOD01</plasmid>
    </source>
</reference>
<dbReference type="AlphaFoldDB" id="B8IVS6"/>
<dbReference type="PROSITE" id="PS51635">
    <property type="entry name" value="PNPLA"/>
    <property type="match status" value="1"/>
</dbReference>
<gene>
    <name evidence="6" type="ordered locus">Mnod_8389</name>
</gene>
<dbReference type="Proteomes" id="UP000008207">
    <property type="component" value="Plasmid pMNOD01"/>
</dbReference>
<dbReference type="SUPFAM" id="SSF52151">
    <property type="entry name" value="FabD/lysophospholipase-like"/>
    <property type="match status" value="1"/>
</dbReference>
<keyword evidence="3 4" id="KW-0443">Lipid metabolism</keyword>
<feature type="domain" description="PNPLA" evidence="5">
    <location>
        <begin position="15"/>
        <end position="220"/>
    </location>
</feature>
<dbReference type="InterPro" id="IPR021095">
    <property type="entry name" value="DUF3734"/>
</dbReference>
<dbReference type="InterPro" id="IPR050301">
    <property type="entry name" value="NTE"/>
</dbReference>
<dbReference type="Gene3D" id="3.40.1090.10">
    <property type="entry name" value="Cytosolic phospholipase A2 catalytic domain"/>
    <property type="match status" value="2"/>
</dbReference>
<proteinExistence type="predicted"/>
<dbReference type="RefSeq" id="WP_015934061.1">
    <property type="nucleotide sequence ID" value="NC_011892.1"/>
</dbReference>
<geneLocation type="plasmid" evidence="6 7">
    <name>pMNOD01</name>
</geneLocation>
<feature type="short sequence motif" description="GXGXXG" evidence="4">
    <location>
        <begin position="19"/>
        <end position="24"/>
    </location>
</feature>
<keyword evidence="1 4" id="KW-0378">Hydrolase</keyword>
<keyword evidence="2 4" id="KW-0442">Lipid degradation</keyword>
<accession>B8IVS6</accession>
<dbReference type="KEGG" id="mno:Mnod_8389"/>
<feature type="active site" description="Nucleophile" evidence="4">
    <location>
        <position position="48"/>
    </location>
</feature>
<evidence type="ECO:0000256" key="2">
    <source>
        <dbReference type="ARBA" id="ARBA00022963"/>
    </source>
</evidence>
<dbReference type="EMBL" id="CP001350">
    <property type="protein sequence ID" value="ACL62516.1"/>
    <property type="molecule type" value="Genomic_DNA"/>
</dbReference>
<feature type="active site" description="Proton acceptor" evidence="4">
    <location>
        <position position="207"/>
    </location>
</feature>
<dbReference type="GO" id="GO:0016787">
    <property type="term" value="F:hydrolase activity"/>
    <property type="evidence" value="ECO:0007669"/>
    <property type="project" value="UniProtKB-UniRule"/>
</dbReference>
<dbReference type="Pfam" id="PF12536">
    <property type="entry name" value="DUF3734"/>
    <property type="match status" value="1"/>
</dbReference>
<protein>
    <submittedName>
        <fullName evidence="6">Patatin</fullName>
    </submittedName>
</protein>
<evidence type="ECO:0000313" key="7">
    <source>
        <dbReference type="Proteomes" id="UP000008207"/>
    </source>
</evidence>
<keyword evidence="7" id="KW-1185">Reference proteome</keyword>
<organism evidence="6 7">
    <name type="scientific">Methylobacterium nodulans (strain LMG 21967 / CNCM I-2342 / ORS 2060)</name>
    <dbReference type="NCBI Taxonomy" id="460265"/>
    <lineage>
        <taxon>Bacteria</taxon>
        <taxon>Pseudomonadati</taxon>
        <taxon>Pseudomonadota</taxon>
        <taxon>Alphaproteobacteria</taxon>
        <taxon>Hyphomicrobiales</taxon>
        <taxon>Methylobacteriaceae</taxon>
        <taxon>Methylobacterium</taxon>
    </lineage>
</organism>
<evidence type="ECO:0000259" key="5">
    <source>
        <dbReference type="PROSITE" id="PS51635"/>
    </source>
</evidence>
<dbReference type="HOGENOM" id="CLU_042894_0_0_5"/>
<dbReference type="GO" id="GO:0016042">
    <property type="term" value="P:lipid catabolic process"/>
    <property type="evidence" value="ECO:0007669"/>
    <property type="project" value="UniProtKB-UniRule"/>
</dbReference>
<sequence>MAKDPIGEAKPNCVLVLQGGGALGAYHIGAYQALSEGGFEPDWFSGISIGAINAAVLAGNQPADRLAKLEALWHAISWPEVLVPLKQLPLEIWHNNLSNAAALMFGQPAFFTPRPVSPFVAPPGNPSTVSFYDTAPLRETLRDLADFDLINSAKVRLTLGATDVATGDMVFFDNTKEGPFGPEHVMASGSLPPGFPATKVGDRYYWDGGCVSNTPLEAILEDQPKGHTVVFMIDLWGAAGQLPGTINDVFWRAKQIQYASRTWTQVDAVASKVNLRHAVRLLRKQSIAEVDKAVPDDLYIDETRRLDIVHITYQPGKDQIPNSDAEFSRSSIAERRAAGYADMRSALEAQPWKHVEKPAHLAAIVHRVRHGKVMTDTEPNLHGAEIGAQVTPARKVANE</sequence>
<evidence type="ECO:0000313" key="6">
    <source>
        <dbReference type="EMBL" id="ACL62516.1"/>
    </source>
</evidence>
<keyword evidence="6" id="KW-0614">Plasmid</keyword>
<evidence type="ECO:0000256" key="1">
    <source>
        <dbReference type="ARBA" id="ARBA00022801"/>
    </source>
</evidence>
<dbReference type="InterPro" id="IPR002641">
    <property type="entry name" value="PNPLA_dom"/>
</dbReference>